<dbReference type="EMBL" id="CP000635">
    <property type="protein sequence ID" value="ACM39274.1"/>
    <property type="molecule type" value="Genomic_DNA"/>
</dbReference>
<organism evidence="3 4">
    <name type="scientific">Allorhizobium ampelinum (strain ATCC BAA-846 / DSM 112012 / S4)</name>
    <name type="common">Agrobacterium vitis (strain S4)</name>
    <dbReference type="NCBI Taxonomy" id="311402"/>
    <lineage>
        <taxon>Bacteria</taxon>
        <taxon>Pseudomonadati</taxon>
        <taxon>Pseudomonadota</taxon>
        <taxon>Alphaproteobacteria</taxon>
        <taxon>Hyphomicrobiales</taxon>
        <taxon>Rhizobiaceae</taxon>
        <taxon>Rhizobium/Agrobacterium group</taxon>
        <taxon>Allorhizobium</taxon>
        <taxon>Allorhizobium ampelinum</taxon>
    </lineage>
</organism>
<reference evidence="3 4" key="1">
    <citation type="journal article" date="2009" name="J. Bacteriol.">
        <title>Genome sequences of three Agrobacterium biovars help elucidate the evolution of multichromosome genomes in bacteria.</title>
        <authorList>
            <person name="Slater S.C."/>
            <person name="Goldman B.S."/>
            <person name="Goodner B."/>
            <person name="Setubal J.C."/>
            <person name="Farrand S.K."/>
            <person name="Nester E.W."/>
            <person name="Burr T.J."/>
            <person name="Banta L."/>
            <person name="Dickerman A.W."/>
            <person name="Paulsen I."/>
            <person name="Otten L."/>
            <person name="Suen G."/>
            <person name="Welch R."/>
            <person name="Almeida N.F."/>
            <person name="Arnold F."/>
            <person name="Burton O.T."/>
            <person name="Du Z."/>
            <person name="Ewing A."/>
            <person name="Godsy E."/>
            <person name="Heisel S."/>
            <person name="Houmiel K.L."/>
            <person name="Jhaveri J."/>
            <person name="Lu J."/>
            <person name="Miller N.M."/>
            <person name="Norton S."/>
            <person name="Chen Q."/>
            <person name="Phoolcharoen W."/>
            <person name="Ohlin V."/>
            <person name="Ondrusek D."/>
            <person name="Pride N."/>
            <person name="Stricklin S.L."/>
            <person name="Sun J."/>
            <person name="Wheeler C."/>
            <person name="Wilson L."/>
            <person name="Zhu H."/>
            <person name="Wood D.W."/>
        </authorList>
    </citation>
    <scope>NUCLEOTIDE SEQUENCE [LARGE SCALE GENOMIC DNA]</scope>
    <source>
        <strain evidence="4">S4 / ATCC BAA-846</strain>
        <plasmid evidence="3 4">pAtS4b</plasmid>
    </source>
</reference>
<feature type="signal peptide" evidence="2">
    <location>
        <begin position="1"/>
        <end position="20"/>
    </location>
</feature>
<evidence type="ECO:0000256" key="2">
    <source>
        <dbReference type="SAM" id="SignalP"/>
    </source>
</evidence>
<name>B9K326_ALLAM</name>
<dbReference type="Proteomes" id="UP000001596">
    <property type="component" value="Plasmid pAtS4b"/>
</dbReference>
<dbReference type="HOGENOM" id="CLU_1438292_0_0_5"/>
<evidence type="ECO:0000256" key="1">
    <source>
        <dbReference type="SAM" id="MobiDB-lite"/>
    </source>
</evidence>
<protein>
    <submittedName>
        <fullName evidence="3">Uncharacterized protein</fullName>
    </submittedName>
</protein>
<geneLocation type="plasmid" evidence="3 4">
    <name>pAtS4b</name>
</geneLocation>
<gene>
    <name evidence="3" type="ordered locus">Avi_9522</name>
</gene>
<evidence type="ECO:0000313" key="3">
    <source>
        <dbReference type="EMBL" id="ACM39274.1"/>
    </source>
</evidence>
<evidence type="ECO:0000313" key="4">
    <source>
        <dbReference type="Proteomes" id="UP000001596"/>
    </source>
</evidence>
<keyword evidence="2" id="KW-0732">Signal</keyword>
<sequence>MLRYALAFLCCISYPGVVLAEPLPFAEPPSFKQATPGTFSTTVATQNCEPVFNVDSSGNRHYQLEAKWTDPENSTIYNPNFEAVRHEPERDHLRLRSYNGCTVGPKIETEQGKTLFIDLENKLLGPDPSCIDPHHNEANCFNTINLISMATTGRRVLSCAKSETIPNSSLPTMSSSRSFLEGGSNTNS</sequence>
<dbReference type="AlphaFoldDB" id="B9K326"/>
<dbReference type="KEGG" id="avi:Avi_9522"/>
<accession>B9K326</accession>
<feature type="chain" id="PRO_5002887592" evidence="2">
    <location>
        <begin position="21"/>
        <end position="188"/>
    </location>
</feature>
<proteinExistence type="predicted"/>
<keyword evidence="4" id="KW-1185">Reference proteome</keyword>
<dbReference type="RefSeq" id="WP_012655034.1">
    <property type="nucleotide sequence ID" value="NC_011991.1"/>
</dbReference>
<keyword evidence="3" id="KW-0614">Plasmid</keyword>
<feature type="region of interest" description="Disordered" evidence="1">
    <location>
        <begin position="164"/>
        <end position="188"/>
    </location>
</feature>